<proteinExistence type="predicted"/>
<dbReference type="EMBL" id="JANPWB010000009">
    <property type="protein sequence ID" value="KAJ1149546.1"/>
    <property type="molecule type" value="Genomic_DNA"/>
</dbReference>
<name>A0AAV7RDQ1_PLEWA</name>
<comment type="caution">
    <text evidence="1">The sequence shown here is derived from an EMBL/GenBank/DDBJ whole genome shotgun (WGS) entry which is preliminary data.</text>
</comment>
<protein>
    <submittedName>
        <fullName evidence="1">Uncharacterized protein</fullName>
    </submittedName>
</protein>
<keyword evidence="2" id="KW-1185">Reference proteome</keyword>
<sequence>MPAQWSSAPTAPALGQSWAEAQQGPVWCVGAPGLRQLDRSGRWRPLVVPLAKVSYEEPVGVGHMSMIPNEAKLVWTKRIGWDENLCLKCKI</sequence>
<evidence type="ECO:0000313" key="1">
    <source>
        <dbReference type="EMBL" id="KAJ1149546.1"/>
    </source>
</evidence>
<organism evidence="1 2">
    <name type="scientific">Pleurodeles waltl</name>
    <name type="common">Iberian ribbed newt</name>
    <dbReference type="NCBI Taxonomy" id="8319"/>
    <lineage>
        <taxon>Eukaryota</taxon>
        <taxon>Metazoa</taxon>
        <taxon>Chordata</taxon>
        <taxon>Craniata</taxon>
        <taxon>Vertebrata</taxon>
        <taxon>Euteleostomi</taxon>
        <taxon>Amphibia</taxon>
        <taxon>Batrachia</taxon>
        <taxon>Caudata</taxon>
        <taxon>Salamandroidea</taxon>
        <taxon>Salamandridae</taxon>
        <taxon>Pleurodelinae</taxon>
        <taxon>Pleurodeles</taxon>
    </lineage>
</organism>
<accession>A0AAV7RDQ1</accession>
<dbReference type="AlphaFoldDB" id="A0AAV7RDQ1"/>
<evidence type="ECO:0000313" key="2">
    <source>
        <dbReference type="Proteomes" id="UP001066276"/>
    </source>
</evidence>
<dbReference type="Proteomes" id="UP001066276">
    <property type="component" value="Chromosome 5"/>
</dbReference>
<gene>
    <name evidence="1" type="ORF">NDU88_002353</name>
</gene>
<reference evidence="1" key="1">
    <citation type="journal article" date="2022" name="bioRxiv">
        <title>Sequencing and chromosome-scale assembly of the giantPleurodeles waltlgenome.</title>
        <authorList>
            <person name="Brown T."/>
            <person name="Elewa A."/>
            <person name="Iarovenko S."/>
            <person name="Subramanian E."/>
            <person name="Araus A.J."/>
            <person name="Petzold A."/>
            <person name="Susuki M."/>
            <person name="Suzuki K.-i.T."/>
            <person name="Hayashi T."/>
            <person name="Toyoda A."/>
            <person name="Oliveira C."/>
            <person name="Osipova E."/>
            <person name="Leigh N.D."/>
            <person name="Simon A."/>
            <person name="Yun M.H."/>
        </authorList>
    </citation>
    <scope>NUCLEOTIDE SEQUENCE</scope>
    <source>
        <strain evidence="1">20211129_DDA</strain>
        <tissue evidence="1">Liver</tissue>
    </source>
</reference>